<evidence type="ECO:0000256" key="1">
    <source>
        <dbReference type="SAM" id="Coils"/>
    </source>
</evidence>
<feature type="coiled-coil region" evidence="1">
    <location>
        <begin position="798"/>
        <end position="846"/>
    </location>
</feature>
<accession>A0A061BK86</accession>
<dbReference type="EMBL" id="LK055209">
    <property type="protein sequence ID" value="CDR71857.1"/>
    <property type="molecule type" value="Genomic_DNA"/>
</dbReference>
<dbReference type="PANTHER" id="PTHR18976">
    <property type="entry name" value="APOLIPOPROTEIN"/>
    <property type="match status" value="1"/>
</dbReference>
<dbReference type="KEGG" id="bbig:BBBOND_0005170"/>
<evidence type="ECO:0008006" key="5">
    <source>
        <dbReference type="Google" id="ProtNLM"/>
    </source>
</evidence>
<evidence type="ECO:0000256" key="2">
    <source>
        <dbReference type="SAM" id="MobiDB-lite"/>
    </source>
</evidence>
<gene>
    <name evidence="4" type="ORF">BBBOND_0005170</name>
</gene>
<sequence length="1827" mass="204734">MVVMVLPTLKKLIEEAIEKAYTSLNKQYPLAKPPSKVASSADSALSTGKPTKSTTPAKKSFEEIKKDINEEVTKLPKTIKELENDSSNDDVTKRLSDCQSKLEALQTVNKLAEFADSLTKKPENDNILTHLCSALEKFLGFNPSSKGYDGSGIVYSDLDRLCDGVMAFLLSIITDVNNNENLKKYNTNLNSVLETIKQAKYNRKNFDSSIAAVSQGIRAWVKGVEERNENVMTPLNELNESINGHMALDMSGALITEQLKNWQGFSSIYLEKALDAVEALNAIDVELAKKVPPGIRCVKQFAQNFWNSVNDETVINSIDELDASLIKQRSEVTKHISSRINEVQKTLNKKFDKITANIDIFRKQKATHLKNIEDAVKAADKLAEDLLATTDRGFEKKYKDVIAHLFTEIKDKVEDFTGSDSGKSTELLTNFNTVKVEVGKLEGKVRHGLEELKRNIEKLADDVYDNESNILVRDALRALQQAKRKLVEAHGKASAPSNSLLNKYSGAAGRFHEQFEILIKGVEALNTSAVTSEMNTLASAVGVQLERLKDIHTTVKGEVDEKFGNLKNTLSSQIQALKDAIKSQLQEYVKKFGEGGDNNSWQNSDLNKCLTEARKFLGKSAVVDLIDAIKTNGQKIAEYLIAQIKDGDIESLADNAAKEGTKRYQDALGMKINGESGTGDLTGGIKGEIQKEMDKLKHPNKNGQGFQKAFSNFEKALEAVRQSSKPVKIAETDVQNQVYALIAAVESLGNSINDFDEAANERIKDVAEKAIVEAANTIGASNGDIDVKTLMTQFDSAKSAMDQAVQQIQKELTELQTLPNTVDKNRENTNLIMAEVKSRIEEIKKEITAINQPIEAAQSALESAIGSIENVLKDTRQTAMFEFAALQGNLRSRVNECFDEIEEYIQKMFAKEKNVEFLSLKNSIVEEIPIIRNTINEDTKAGLKGLMNKLSDVIAVLKGADTNLSTYSNWVKSFYEKFLTSLQSQPDLSDHSPRLTPLTGALSALLSTMHDHKHFSAAVSRKLADLQTQLVTLTPSAFSQASPLLNVVKAGVQAFHGELAKQYVSRYSGERFTDEVVKDKPLSNPKTVIPPAKAVDNTEITEYRRKCAKVFLTLLDILSHGFYKMATECPKLWKGKQINTYEENAFGKWLEEQGYELNSEGGKQHGELQDKREMKGQEIYEKLLTKKLENLPQVDFAKWKTEMIRQNKGSNRNIREINVVDIMQFLYGQVENFYLASHLRHIERPKAPCNIYQMLCWLRGLWYSPMRRPVYVQMKSLFAKPTKEDKRDYGDIKYHELIQEASQKFTAETVAYSLNDVCTQAGTVLTTILGHGHQDGRYACELLTNPDDLDYPSNAGACFDMLVDMLLRVQHQLYFLFTQCSRTNESTSWRKCWYGKDIGGSDWRCNSIQCPNQICNQNGDQRANQKDGQTCEKHPDCGLKSPLQSFLEDGLQGFLPHQFKKPGCKLECTASNHRGIPCKTPMGFTDLSVTASDRGTGERLMKVLSKLCGDSNSPLNKVCSYLQCLLQRPPETLADMFSFYYHLTDRWGMHGQTHKQQAFEKKVNAANFERTYDELKVYYLFSASHSAAWKGHAAGSLGSLVCSSRDSVVCGPYLRPISHAIYETFSSEHADKYLSWIVYLTASFYDLLKKLYDECNFKCGARGSNCHVKACVKECPTTTIEQDPPRYHDAKCKSIVSCNATLPTLEKYGFVLGDPERLNGSERSQTKRTCRDFCTVFAEAFDKDSHLVKFFKAIDNFMFTIRAPFLWTTVALWSLSLFYLICVMVGRLDVLHIRSHLRIPSSHRITAQSLLAAAQVGRLAKISYLQP</sequence>
<dbReference type="VEuPathDB" id="PiroplasmaDB:BBBOND_0005170"/>
<dbReference type="GeneID" id="24562074"/>
<keyword evidence="1" id="KW-0175">Coiled coil</keyword>
<feature type="coiled-coil region" evidence="1">
    <location>
        <begin position="449"/>
        <end position="492"/>
    </location>
</feature>
<dbReference type="RefSeq" id="XP_012770800.1">
    <property type="nucleotide sequence ID" value="XM_012915346.1"/>
</dbReference>
<name>A0A061BK86_BABBI</name>
<dbReference type="OrthoDB" id="367194at2759"/>
<dbReference type="InterPro" id="IPR050163">
    <property type="entry name" value="Apolipoprotein_A1/A4/E"/>
</dbReference>
<evidence type="ECO:0000256" key="3">
    <source>
        <dbReference type="SAM" id="Phobius"/>
    </source>
</evidence>
<keyword evidence="3" id="KW-0472">Membrane</keyword>
<feature type="compositionally biased region" description="Low complexity" evidence="2">
    <location>
        <begin position="46"/>
        <end position="58"/>
    </location>
</feature>
<proteinExistence type="predicted"/>
<reference evidence="4" key="2">
    <citation type="submission" date="2014-06" db="EMBL/GenBank/DDBJ databases">
        <authorList>
            <person name="Aslett M."/>
            <person name="De Silva Nishadi"/>
        </authorList>
    </citation>
    <scope>NUCLEOTIDE SEQUENCE</scope>
    <source>
        <strain evidence="4">Bond</strain>
    </source>
</reference>
<feature type="region of interest" description="Disordered" evidence="2">
    <location>
        <begin position="31"/>
        <end position="59"/>
    </location>
</feature>
<organism evidence="4">
    <name type="scientific">Babesia bigemina</name>
    <dbReference type="NCBI Taxonomy" id="5866"/>
    <lineage>
        <taxon>Eukaryota</taxon>
        <taxon>Sar</taxon>
        <taxon>Alveolata</taxon>
        <taxon>Apicomplexa</taxon>
        <taxon>Aconoidasida</taxon>
        <taxon>Piroplasmida</taxon>
        <taxon>Babesiidae</taxon>
        <taxon>Babesia</taxon>
    </lineage>
</organism>
<keyword evidence="3" id="KW-1133">Transmembrane helix</keyword>
<reference evidence="4" key="1">
    <citation type="journal article" date="2014" name="Nucleic Acids Res.">
        <title>The evolutionary dynamics of variant antigen genes in Babesia reveal a history of genomic innovation underlying host-parasite interaction.</title>
        <authorList>
            <person name="Jackson A.P."/>
            <person name="Otto T.D."/>
            <person name="Darby A."/>
            <person name="Ramaprasad A."/>
            <person name="Xia D."/>
            <person name="Echaide I.E."/>
            <person name="Farber M."/>
            <person name="Gahlot S."/>
            <person name="Gamble J."/>
            <person name="Gupta D."/>
            <person name="Gupta Y."/>
            <person name="Jackson L."/>
            <person name="Malandrin L."/>
            <person name="Malas T.B."/>
            <person name="Moussa E."/>
            <person name="Nair M."/>
            <person name="Reid AJ."/>
            <person name="Sanders M."/>
            <person name="Sharma J."/>
            <person name="Tracey A."/>
            <person name="Quail M.A."/>
            <person name="Weir W."/>
            <person name="Wastling J.M."/>
            <person name="Hall N."/>
            <person name="Willadsen P."/>
            <person name="Lingelbach K."/>
            <person name="Shiels B."/>
            <person name="Tait A."/>
            <person name="Berriman M."/>
            <person name="Allred D.R."/>
            <person name="Pain A."/>
        </authorList>
    </citation>
    <scope>NUCLEOTIDE SEQUENCE</scope>
    <source>
        <strain evidence="4">Bond</strain>
    </source>
</reference>
<dbReference type="PANTHER" id="PTHR18976:SF34">
    <property type="entry name" value="LIPID-BINDING PROTEIN"/>
    <property type="match status" value="1"/>
</dbReference>
<feature type="transmembrane region" description="Helical" evidence="3">
    <location>
        <begin position="1765"/>
        <end position="1788"/>
    </location>
</feature>
<protein>
    <recommendedName>
        <fullName evidence="5">C3H1-type domain-containing protein</fullName>
    </recommendedName>
</protein>
<evidence type="ECO:0000313" key="4">
    <source>
        <dbReference type="EMBL" id="CDR71857.1"/>
    </source>
</evidence>
<keyword evidence="3" id="KW-0812">Transmembrane</keyword>